<dbReference type="Pfam" id="PF13305">
    <property type="entry name" value="TetR_C_33"/>
    <property type="match status" value="1"/>
</dbReference>
<dbReference type="Pfam" id="PF00440">
    <property type="entry name" value="TetR_N"/>
    <property type="match status" value="1"/>
</dbReference>
<evidence type="ECO:0000256" key="3">
    <source>
        <dbReference type="ARBA" id="ARBA00023163"/>
    </source>
</evidence>
<dbReference type="AlphaFoldDB" id="A0A9W7NH57"/>
<dbReference type="RefSeq" id="WP_149470510.1">
    <property type="nucleotide sequence ID" value="NZ_QOKW01000016.1"/>
</dbReference>
<dbReference type="InterPro" id="IPR050109">
    <property type="entry name" value="HTH-type_TetR-like_transc_reg"/>
</dbReference>
<evidence type="ECO:0000256" key="2">
    <source>
        <dbReference type="ARBA" id="ARBA00023125"/>
    </source>
</evidence>
<evidence type="ECO:0000256" key="1">
    <source>
        <dbReference type="ARBA" id="ARBA00023015"/>
    </source>
</evidence>
<gene>
    <name evidence="6" type="ORF">DS843_19465</name>
</gene>
<dbReference type="SUPFAM" id="SSF48498">
    <property type="entry name" value="Tetracyclin repressor-like, C-terminal domain"/>
    <property type="match status" value="1"/>
</dbReference>
<comment type="caution">
    <text evidence="6">The sequence shown here is derived from an EMBL/GenBank/DDBJ whole genome shotgun (WGS) entry which is preliminary data.</text>
</comment>
<keyword evidence="2 4" id="KW-0238">DNA-binding</keyword>
<keyword evidence="1" id="KW-0805">Transcription regulation</keyword>
<feature type="domain" description="HTH tetR-type" evidence="5">
    <location>
        <begin position="12"/>
        <end position="72"/>
    </location>
</feature>
<evidence type="ECO:0000259" key="5">
    <source>
        <dbReference type="PROSITE" id="PS50977"/>
    </source>
</evidence>
<evidence type="ECO:0000313" key="6">
    <source>
        <dbReference type="EMBL" id="KAA0678606.1"/>
    </source>
</evidence>
<name>A0A9W7NH57_9PROT</name>
<dbReference type="EMBL" id="QOKW01000016">
    <property type="protein sequence ID" value="KAA0678606.1"/>
    <property type="molecule type" value="Genomic_DNA"/>
</dbReference>
<organism evidence="6 7">
    <name type="scientific">Roseomonas genomospecies 6</name>
    <dbReference type="NCBI Taxonomy" id="214106"/>
    <lineage>
        <taxon>Bacteria</taxon>
        <taxon>Pseudomonadati</taxon>
        <taxon>Pseudomonadota</taxon>
        <taxon>Alphaproteobacteria</taxon>
        <taxon>Acetobacterales</taxon>
        <taxon>Roseomonadaceae</taxon>
        <taxon>Roseomonas</taxon>
    </lineage>
</organism>
<dbReference type="PROSITE" id="PS50977">
    <property type="entry name" value="HTH_TETR_2"/>
    <property type="match status" value="1"/>
</dbReference>
<dbReference type="SUPFAM" id="SSF46689">
    <property type="entry name" value="Homeodomain-like"/>
    <property type="match status" value="1"/>
</dbReference>
<dbReference type="Gene3D" id="1.10.357.10">
    <property type="entry name" value="Tetracycline Repressor, domain 2"/>
    <property type="match status" value="1"/>
</dbReference>
<dbReference type="GO" id="GO:0000976">
    <property type="term" value="F:transcription cis-regulatory region binding"/>
    <property type="evidence" value="ECO:0007669"/>
    <property type="project" value="TreeGrafter"/>
</dbReference>
<feature type="DNA-binding region" description="H-T-H motif" evidence="4">
    <location>
        <begin position="35"/>
        <end position="54"/>
    </location>
</feature>
<dbReference type="Proteomes" id="UP000480854">
    <property type="component" value="Unassembled WGS sequence"/>
</dbReference>
<dbReference type="GO" id="GO:0003700">
    <property type="term" value="F:DNA-binding transcription factor activity"/>
    <property type="evidence" value="ECO:0007669"/>
    <property type="project" value="TreeGrafter"/>
</dbReference>
<dbReference type="InterPro" id="IPR001647">
    <property type="entry name" value="HTH_TetR"/>
</dbReference>
<dbReference type="OrthoDB" id="7056813at2"/>
<proteinExistence type="predicted"/>
<dbReference type="InterPro" id="IPR025996">
    <property type="entry name" value="MT1864/Rv1816-like_C"/>
</dbReference>
<dbReference type="InterPro" id="IPR009057">
    <property type="entry name" value="Homeodomain-like_sf"/>
</dbReference>
<accession>A0A9W7NH57</accession>
<dbReference type="PANTHER" id="PTHR30055">
    <property type="entry name" value="HTH-TYPE TRANSCRIPTIONAL REGULATOR RUTR"/>
    <property type="match status" value="1"/>
</dbReference>
<protein>
    <submittedName>
        <fullName evidence="6">TetR/AcrR family transcriptional regulator</fullName>
    </submittedName>
</protein>
<evidence type="ECO:0000256" key="4">
    <source>
        <dbReference type="PROSITE-ProRule" id="PRU00335"/>
    </source>
</evidence>
<reference evidence="6 7" key="1">
    <citation type="submission" date="2018-07" db="EMBL/GenBank/DDBJ databases">
        <title>Genome sequence of Azospirillum sp. ATCC 49961.</title>
        <authorList>
            <person name="Sant'Anna F.H."/>
            <person name="Baldani J.I."/>
            <person name="Zilli J.E."/>
            <person name="Reis V.M."/>
            <person name="Hartmann A."/>
            <person name="Cruz L."/>
            <person name="de Souza E.M."/>
            <person name="de Oliveira Pedrosa F."/>
            <person name="Passaglia L.M.P."/>
        </authorList>
    </citation>
    <scope>NUCLEOTIDE SEQUENCE [LARGE SCALE GENOMIC DNA]</scope>
    <source>
        <strain evidence="6 7">ATCC 49961</strain>
    </source>
</reference>
<dbReference type="PRINTS" id="PR00455">
    <property type="entry name" value="HTHTETR"/>
</dbReference>
<sequence>MSTSKPRNYHHGDLRAALLLATEALLDEGGTGAVSLREVARRAGVSATACYRHYSSKEDLLAAAATRGYEELGAALRAAADGADNVLSAMAIAYVQFAVARPGRFRLMFGPAIGDRSRYPALTEAASRSFGELADAVSLTNSEGRGNRAAAIGAWSFVHGLSTLIIDEMVPGDDIPGLVRAILEARGTA</sequence>
<keyword evidence="3" id="KW-0804">Transcription</keyword>
<dbReference type="PANTHER" id="PTHR30055:SF220">
    <property type="entry name" value="TETR-FAMILY REGULATORY PROTEIN"/>
    <property type="match status" value="1"/>
</dbReference>
<evidence type="ECO:0000313" key="7">
    <source>
        <dbReference type="Proteomes" id="UP000480854"/>
    </source>
</evidence>
<dbReference type="InterPro" id="IPR036271">
    <property type="entry name" value="Tet_transcr_reg_TetR-rel_C_sf"/>
</dbReference>
<keyword evidence="7" id="KW-1185">Reference proteome</keyword>